<proteinExistence type="predicted"/>
<dbReference type="NCBIfam" id="NF033788">
    <property type="entry name" value="HTH_metalloreg"/>
    <property type="match status" value="1"/>
</dbReference>
<accession>A0A255Z3E4</accession>
<dbReference type="PROSITE" id="PS50987">
    <property type="entry name" value="HTH_ARSR_2"/>
    <property type="match status" value="1"/>
</dbReference>
<dbReference type="Proteomes" id="UP000216991">
    <property type="component" value="Unassembled WGS sequence"/>
</dbReference>
<dbReference type="InterPro" id="IPR036390">
    <property type="entry name" value="WH_DNA-bd_sf"/>
</dbReference>
<dbReference type="Pfam" id="PF12840">
    <property type="entry name" value="HTH_20"/>
    <property type="match status" value="1"/>
</dbReference>
<dbReference type="PANTHER" id="PTHR39168:SF1">
    <property type="entry name" value="TRANSCRIPTIONAL REGULATORY PROTEIN"/>
    <property type="match status" value="1"/>
</dbReference>
<dbReference type="InterPro" id="IPR001845">
    <property type="entry name" value="HTH_ArsR_DNA-bd_dom"/>
</dbReference>
<sequence>MKDGPLVAHIAALIGDPARANILTALMGGKALTVSELAEEAGVTLQTTSTHLAKLRDGNLVVPRKQGRHRYFALASPQVAQTIEALMCLSADRGMPRTRTGPRDEALRFARRCYNHLAGTSGVQMYESLIRRGYLTIADAGLTLSPDGYLFAEGLGIDVPELVARRTPLCRECLDWSERKTHLAGSLGRALLDHMIAHRWVVSHETTRALTFTPNGAKRFNAAFPADWELSG</sequence>
<dbReference type="CDD" id="cd00090">
    <property type="entry name" value="HTH_ARSR"/>
    <property type="match status" value="1"/>
</dbReference>
<dbReference type="SMART" id="SM00418">
    <property type="entry name" value="HTH_ARSR"/>
    <property type="match status" value="1"/>
</dbReference>
<dbReference type="GO" id="GO:0097063">
    <property type="term" value="F:cadmium ion sensor activity"/>
    <property type="evidence" value="ECO:0007669"/>
    <property type="project" value="TreeGrafter"/>
</dbReference>
<gene>
    <name evidence="2" type="ORF">CHU93_01780</name>
</gene>
<dbReference type="InterPro" id="IPR052543">
    <property type="entry name" value="HTH_Metal-responsive_Reg"/>
</dbReference>
<protein>
    <submittedName>
        <fullName evidence="2">Transcriptional regulator</fullName>
    </submittedName>
</protein>
<dbReference type="Gene3D" id="1.10.10.10">
    <property type="entry name" value="Winged helix-like DNA-binding domain superfamily/Winged helix DNA-binding domain"/>
    <property type="match status" value="1"/>
</dbReference>
<comment type="caution">
    <text evidence="2">The sequence shown here is derived from an EMBL/GenBank/DDBJ whole genome shotgun (WGS) entry which is preliminary data.</text>
</comment>
<evidence type="ECO:0000313" key="2">
    <source>
        <dbReference type="EMBL" id="OYQ35415.1"/>
    </source>
</evidence>
<organism evidence="2 3">
    <name type="scientific">Sandarakinorhabdus cyanobacteriorum</name>
    <dbReference type="NCBI Taxonomy" id="1981098"/>
    <lineage>
        <taxon>Bacteria</taxon>
        <taxon>Pseudomonadati</taxon>
        <taxon>Pseudomonadota</taxon>
        <taxon>Alphaproteobacteria</taxon>
        <taxon>Sphingomonadales</taxon>
        <taxon>Sphingosinicellaceae</taxon>
        <taxon>Sandarakinorhabdus</taxon>
    </lineage>
</organism>
<dbReference type="GO" id="GO:0032791">
    <property type="term" value="F:lead ion binding"/>
    <property type="evidence" value="ECO:0007669"/>
    <property type="project" value="TreeGrafter"/>
</dbReference>
<dbReference type="SUPFAM" id="SSF46785">
    <property type="entry name" value="Winged helix' DNA-binding domain"/>
    <property type="match status" value="1"/>
</dbReference>
<evidence type="ECO:0000313" key="3">
    <source>
        <dbReference type="Proteomes" id="UP000216991"/>
    </source>
</evidence>
<dbReference type="GO" id="GO:0003700">
    <property type="term" value="F:DNA-binding transcription factor activity"/>
    <property type="evidence" value="ECO:0007669"/>
    <property type="project" value="InterPro"/>
</dbReference>
<dbReference type="InterPro" id="IPR011991">
    <property type="entry name" value="ArsR-like_HTH"/>
</dbReference>
<name>A0A255Z3E4_9SPHN</name>
<dbReference type="RefSeq" id="WP_094472492.1">
    <property type="nucleotide sequence ID" value="NZ_NOXT01000059.1"/>
</dbReference>
<evidence type="ECO:0000259" key="1">
    <source>
        <dbReference type="PROSITE" id="PS50987"/>
    </source>
</evidence>
<dbReference type="OrthoDB" id="9797716at2"/>
<dbReference type="AlphaFoldDB" id="A0A255Z3E4"/>
<dbReference type="InterPro" id="IPR036388">
    <property type="entry name" value="WH-like_DNA-bd_sf"/>
</dbReference>
<dbReference type="PRINTS" id="PR00778">
    <property type="entry name" value="HTHARSR"/>
</dbReference>
<reference evidence="2 3" key="1">
    <citation type="submission" date="2017-07" db="EMBL/GenBank/DDBJ databases">
        <title>Sandarakinorhabdus cyanobacteriorum sp. nov., a novel bacterium isolated from cyanobacterial aggregates in a eutrophic lake.</title>
        <authorList>
            <person name="Cai H."/>
        </authorList>
    </citation>
    <scope>NUCLEOTIDE SEQUENCE [LARGE SCALE GENOMIC DNA]</scope>
    <source>
        <strain evidence="2 3">TH057</strain>
    </source>
</reference>
<dbReference type="PANTHER" id="PTHR39168">
    <property type="entry name" value="TRANSCRIPTIONAL REGULATOR-RELATED"/>
    <property type="match status" value="1"/>
</dbReference>
<feature type="domain" description="HTH arsR-type" evidence="1">
    <location>
        <begin position="1"/>
        <end position="94"/>
    </location>
</feature>
<dbReference type="EMBL" id="NOXT01000059">
    <property type="protein sequence ID" value="OYQ35415.1"/>
    <property type="molecule type" value="Genomic_DNA"/>
</dbReference>
<keyword evidence="3" id="KW-1185">Reference proteome</keyword>
<dbReference type="GO" id="GO:0046686">
    <property type="term" value="P:response to cadmium ion"/>
    <property type="evidence" value="ECO:0007669"/>
    <property type="project" value="TreeGrafter"/>
</dbReference>
<dbReference type="GO" id="GO:0010288">
    <property type="term" value="P:response to lead ion"/>
    <property type="evidence" value="ECO:0007669"/>
    <property type="project" value="TreeGrafter"/>
</dbReference>
<dbReference type="GO" id="GO:0003677">
    <property type="term" value="F:DNA binding"/>
    <property type="evidence" value="ECO:0007669"/>
    <property type="project" value="TreeGrafter"/>
</dbReference>